<evidence type="ECO:0000256" key="4">
    <source>
        <dbReference type="ARBA" id="ARBA00022801"/>
    </source>
</evidence>
<accession>A0A0C3NFD6</accession>
<dbReference type="InterPro" id="IPR027461">
    <property type="entry name" value="Carboxypeptidase_A_C_sf"/>
</dbReference>
<dbReference type="RefSeq" id="WP_041505083.1">
    <property type="nucleotide sequence ID" value="NZ_JPIU01000038.1"/>
</dbReference>
<dbReference type="OrthoDB" id="9807329at2"/>
<evidence type="ECO:0000256" key="5">
    <source>
        <dbReference type="ARBA" id="ARBA00022825"/>
    </source>
</evidence>
<dbReference type="Proteomes" id="UP000031980">
    <property type="component" value="Unassembled WGS sequence"/>
</dbReference>
<keyword evidence="4" id="KW-0378">Hydrolase</keyword>
<dbReference type="Pfam" id="PF17676">
    <property type="entry name" value="Peptidase_S66C"/>
    <property type="match status" value="1"/>
</dbReference>
<dbReference type="SUPFAM" id="SSF52317">
    <property type="entry name" value="Class I glutamine amidotransferase-like"/>
    <property type="match status" value="1"/>
</dbReference>
<evidence type="ECO:0000313" key="8">
    <source>
        <dbReference type="EMBL" id="KIO44822.1"/>
    </source>
</evidence>
<dbReference type="EMBL" id="JPIU01000038">
    <property type="protein sequence ID" value="KIO44822.1"/>
    <property type="molecule type" value="Genomic_DNA"/>
</dbReference>
<dbReference type="AlphaFoldDB" id="A0A0C3NFD6"/>
<organism evidence="8 9">
    <name type="scientific">Sanguibacteroides justesenii</name>
    <dbReference type="NCBI Taxonomy" id="1547597"/>
    <lineage>
        <taxon>Bacteria</taxon>
        <taxon>Pseudomonadati</taxon>
        <taxon>Bacteroidota</taxon>
        <taxon>Bacteroidia</taxon>
        <taxon>Bacteroidales</taxon>
        <taxon>Porphyromonadaceae</taxon>
        <taxon>Sanguibacteroides</taxon>
    </lineage>
</organism>
<dbReference type="InterPro" id="IPR027478">
    <property type="entry name" value="LdcA_N"/>
</dbReference>
<feature type="domain" description="LD-carboxypeptidase N-terminal" evidence="6">
    <location>
        <begin position="13"/>
        <end position="128"/>
    </location>
</feature>
<dbReference type="Gene3D" id="3.40.50.10740">
    <property type="entry name" value="Class I glutamine amidotransferase-like"/>
    <property type="match status" value="1"/>
</dbReference>
<dbReference type="CDD" id="cd07025">
    <property type="entry name" value="Peptidase_S66"/>
    <property type="match status" value="1"/>
</dbReference>
<proteinExistence type="inferred from homology"/>
<dbReference type="PANTHER" id="PTHR30237">
    <property type="entry name" value="MURAMOYLTETRAPEPTIDE CARBOXYPEPTIDASE"/>
    <property type="match status" value="1"/>
</dbReference>
<dbReference type="PANTHER" id="PTHR30237:SF2">
    <property type="entry name" value="MUREIN TETRAPEPTIDE CARBOXYPEPTIDASE"/>
    <property type="match status" value="1"/>
</dbReference>
<evidence type="ECO:0000256" key="1">
    <source>
        <dbReference type="ARBA" id="ARBA00010233"/>
    </source>
</evidence>
<evidence type="ECO:0000259" key="6">
    <source>
        <dbReference type="Pfam" id="PF02016"/>
    </source>
</evidence>
<evidence type="ECO:0000259" key="7">
    <source>
        <dbReference type="Pfam" id="PF17676"/>
    </source>
</evidence>
<keyword evidence="2" id="KW-0121">Carboxypeptidase</keyword>
<protein>
    <submittedName>
        <fullName evidence="8">Uncharacterized protein</fullName>
    </submittedName>
</protein>
<comment type="similarity">
    <text evidence="1">Belongs to the peptidase S66 family.</text>
</comment>
<reference evidence="8 9" key="1">
    <citation type="submission" date="2014-07" db="EMBL/GenBank/DDBJ databases">
        <title>Porphyromonadaceae bacterium OUH 308042 = ATCC BAA-2681 = DSM 28342 draft genome.</title>
        <authorList>
            <person name="Sydenham T.V."/>
            <person name="Hasman H."/>
            <person name="Justensen U.S."/>
        </authorList>
    </citation>
    <scope>NUCLEOTIDE SEQUENCE [LARGE SCALE GENOMIC DNA]</scope>
    <source>
        <strain evidence="8 9">OUH 308042</strain>
    </source>
</reference>
<feature type="domain" description="LD-carboxypeptidase C-terminal" evidence="7">
    <location>
        <begin position="172"/>
        <end position="282"/>
    </location>
</feature>
<keyword evidence="5" id="KW-0720">Serine protease</keyword>
<dbReference type="Gene3D" id="3.50.30.60">
    <property type="entry name" value="LD-carboxypeptidase A C-terminal domain-like"/>
    <property type="match status" value="1"/>
</dbReference>
<dbReference type="PIRSF" id="PIRSF028757">
    <property type="entry name" value="LD-carboxypeptidase"/>
    <property type="match status" value="1"/>
</dbReference>
<dbReference type="InterPro" id="IPR029062">
    <property type="entry name" value="Class_I_gatase-like"/>
</dbReference>
<dbReference type="SUPFAM" id="SSF141986">
    <property type="entry name" value="LD-carboxypeptidase A C-terminal domain-like"/>
    <property type="match status" value="1"/>
</dbReference>
<evidence type="ECO:0000256" key="3">
    <source>
        <dbReference type="ARBA" id="ARBA00022670"/>
    </source>
</evidence>
<dbReference type="Pfam" id="PF02016">
    <property type="entry name" value="Peptidase_S66"/>
    <property type="match status" value="1"/>
</dbReference>
<comment type="caution">
    <text evidence="8">The sequence shown here is derived from an EMBL/GenBank/DDBJ whole genome shotgun (WGS) entry which is preliminary data.</text>
</comment>
<dbReference type="GO" id="GO:0004180">
    <property type="term" value="F:carboxypeptidase activity"/>
    <property type="evidence" value="ECO:0007669"/>
    <property type="project" value="UniProtKB-KW"/>
</dbReference>
<gene>
    <name evidence="8" type="ORF">BA92_07295</name>
</gene>
<dbReference type="InterPro" id="IPR003507">
    <property type="entry name" value="S66_fam"/>
</dbReference>
<sequence>MLRPIYLQPGDKVALISPAGVPKTDNIDYAVNLLRSWELIPVLSKHIYARNGQLAGTDQERLEDLQVMLDDDEIRAIWCTTGGYGTLRLVEEADYSTFQGNPKWIIGMDDITILHAKLHFLGIESLHAFMPEDYSMTSPEAMTQLRNFLFGIISSYSIPAHPLNRTGFAETEMVGGMLNWVHSLHDTSIDHNTRGTILFIEEKADNIYDIDRSIQCLKYAGQLQHLQGLIVGEFAENENPGFTEEVYHLIRKAVEEYSYPVCFGFPAGHIRNNFPVILGADTVLSVTPENCEIRFT</sequence>
<dbReference type="InterPro" id="IPR040921">
    <property type="entry name" value="Peptidase_S66C"/>
</dbReference>
<keyword evidence="3" id="KW-0645">Protease</keyword>
<keyword evidence="9" id="KW-1185">Reference proteome</keyword>
<dbReference type="InterPro" id="IPR040449">
    <property type="entry name" value="Peptidase_S66_N"/>
</dbReference>
<dbReference type="GO" id="GO:0006508">
    <property type="term" value="P:proteolysis"/>
    <property type="evidence" value="ECO:0007669"/>
    <property type="project" value="UniProtKB-KW"/>
</dbReference>
<evidence type="ECO:0000256" key="2">
    <source>
        <dbReference type="ARBA" id="ARBA00022645"/>
    </source>
</evidence>
<evidence type="ECO:0000313" key="9">
    <source>
        <dbReference type="Proteomes" id="UP000031980"/>
    </source>
</evidence>
<name>A0A0C3NFD6_9PORP</name>
<dbReference type="GO" id="GO:0008236">
    <property type="term" value="F:serine-type peptidase activity"/>
    <property type="evidence" value="ECO:0007669"/>
    <property type="project" value="UniProtKB-KW"/>
</dbReference>